<keyword evidence="3" id="KW-1185">Reference proteome</keyword>
<keyword evidence="1" id="KW-0812">Transmembrane</keyword>
<dbReference type="STRING" id="659014.SAMN04487996_103138"/>
<dbReference type="Proteomes" id="UP000198748">
    <property type="component" value="Unassembled WGS sequence"/>
</dbReference>
<evidence type="ECO:0000313" key="2">
    <source>
        <dbReference type="EMBL" id="SDE02375.1"/>
    </source>
</evidence>
<keyword evidence="1" id="KW-1133">Transmembrane helix</keyword>
<dbReference type="AlphaFoldDB" id="A0A1G6ZKN4"/>
<protein>
    <submittedName>
        <fullName evidence="2">Uncharacterized protein</fullName>
    </submittedName>
</protein>
<sequence>MNNFFAAFLRIIFAGILGIATVLTTIIMSPFLLFMWVWKKLNDTPPRK</sequence>
<gene>
    <name evidence="2" type="ORF">SAMN04487996_103138</name>
</gene>
<evidence type="ECO:0000313" key="3">
    <source>
        <dbReference type="Proteomes" id="UP000198748"/>
    </source>
</evidence>
<feature type="transmembrane region" description="Helical" evidence="1">
    <location>
        <begin position="12"/>
        <end position="38"/>
    </location>
</feature>
<organism evidence="2 3">
    <name type="scientific">Dyadobacter soli</name>
    <dbReference type="NCBI Taxonomy" id="659014"/>
    <lineage>
        <taxon>Bacteria</taxon>
        <taxon>Pseudomonadati</taxon>
        <taxon>Bacteroidota</taxon>
        <taxon>Cytophagia</taxon>
        <taxon>Cytophagales</taxon>
        <taxon>Spirosomataceae</taxon>
        <taxon>Dyadobacter</taxon>
    </lineage>
</organism>
<accession>A0A1G6ZKN4</accession>
<proteinExistence type="predicted"/>
<keyword evidence="1" id="KW-0472">Membrane</keyword>
<evidence type="ECO:0000256" key="1">
    <source>
        <dbReference type="SAM" id="Phobius"/>
    </source>
</evidence>
<dbReference type="EMBL" id="FNAN01000003">
    <property type="protein sequence ID" value="SDE02375.1"/>
    <property type="molecule type" value="Genomic_DNA"/>
</dbReference>
<reference evidence="3" key="1">
    <citation type="submission" date="2016-10" db="EMBL/GenBank/DDBJ databases">
        <authorList>
            <person name="Varghese N."/>
            <person name="Submissions S."/>
        </authorList>
    </citation>
    <scope>NUCLEOTIDE SEQUENCE [LARGE SCALE GENOMIC DNA]</scope>
    <source>
        <strain evidence="3">DSM 25329</strain>
    </source>
</reference>
<name>A0A1G6ZKN4_9BACT</name>